<keyword evidence="2" id="KW-1185">Reference proteome</keyword>
<reference evidence="1 2" key="1">
    <citation type="submission" date="2020-12" db="EMBL/GenBank/DDBJ databases">
        <title>Concerted genomic and epigenomic changes stabilize Arabidopsis allopolyploids.</title>
        <authorList>
            <person name="Chen Z."/>
        </authorList>
    </citation>
    <scope>NUCLEOTIDE SEQUENCE [LARGE SCALE GENOMIC DNA]</scope>
    <source>
        <strain evidence="1">Allo738</strain>
        <tissue evidence="1">Leaf</tissue>
    </source>
</reference>
<gene>
    <name evidence="1" type="ORF">ISN45_At01g023090</name>
</gene>
<accession>A0A8T2GIV3</accession>
<organism evidence="1 2">
    <name type="scientific">Arabidopsis thaliana x Arabidopsis arenosa</name>
    <dbReference type="NCBI Taxonomy" id="1240361"/>
    <lineage>
        <taxon>Eukaryota</taxon>
        <taxon>Viridiplantae</taxon>
        <taxon>Streptophyta</taxon>
        <taxon>Embryophyta</taxon>
        <taxon>Tracheophyta</taxon>
        <taxon>Spermatophyta</taxon>
        <taxon>Magnoliopsida</taxon>
        <taxon>eudicotyledons</taxon>
        <taxon>Gunneridae</taxon>
        <taxon>Pentapetalae</taxon>
        <taxon>rosids</taxon>
        <taxon>malvids</taxon>
        <taxon>Brassicales</taxon>
        <taxon>Brassicaceae</taxon>
        <taxon>Camelineae</taxon>
        <taxon>Arabidopsis</taxon>
    </lineage>
</organism>
<proteinExistence type="predicted"/>
<evidence type="ECO:0000313" key="1">
    <source>
        <dbReference type="EMBL" id="KAG7647255.1"/>
    </source>
</evidence>
<dbReference type="Proteomes" id="UP000694240">
    <property type="component" value="Chromosome 1"/>
</dbReference>
<name>A0A8T2GIV3_9BRAS</name>
<sequence length="44" mass="5090">MSTDILRGAKFRCYEMLRTPSNYPPLIQAHSTNSFKRFRAASPE</sequence>
<dbReference type="EMBL" id="JAEFBK010000001">
    <property type="protein sequence ID" value="KAG7647255.1"/>
    <property type="molecule type" value="Genomic_DNA"/>
</dbReference>
<comment type="caution">
    <text evidence="1">The sequence shown here is derived from an EMBL/GenBank/DDBJ whole genome shotgun (WGS) entry which is preliminary data.</text>
</comment>
<dbReference type="AlphaFoldDB" id="A0A8T2GIV3"/>
<evidence type="ECO:0000313" key="2">
    <source>
        <dbReference type="Proteomes" id="UP000694240"/>
    </source>
</evidence>
<protein>
    <submittedName>
        <fullName evidence="1">Uncharacterized protein</fullName>
    </submittedName>
</protein>